<geneLocation type="plasmid" evidence="2 3">
    <name>p3</name>
</geneLocation>
<evidence type="ECO:0000313" key="2">
    <source>
        <dbReference type="EMBL" id="QCN98923.1"/>
    </source>
</evidence>
<sequence>MALMGEDGLVWEGGFFGEVVVAGPHPSHGSAVGPFPPPLTQEREFIPSPAKRGRVREGAILR</sequence>
<keyword evidence="2" id="KW-0614">Plasmid</keyword>
<organism evidence="2 3">
    <name type="scientific">Azospirillum argentinense</name>
    <dbReference type="NCBI Taxonomy" id="2970906"/>
    <lineage>
        <taxon>Bacteria</taxon>
        <taxon>Pseudomonadati</taxon>
        <taxon>Pseudomonadota</taxon>
        <taxon>Alphaproteobacteria</taxon>
        <taxon>Rhodospirillales</taxon>
        <taxon>Azospirillaceae</taxon>
        <taxon>Azospirillum</taxon>
    </lineage>
</organism>
<dbReference type="EMBL" id="CP032324">
    <property type="protein sequence ID" value="QCN98923.1"/>
    <property type="molecule type" value="Genomic_DNA"/>
</dbReference>
<evidence type="ECO:0000313" key="3">
    <source>
        <dbReference type="Proteomes" id="UP000298595"/>
    </source>
</evidence>
<dbReference type="Proteomes" id="UP000298595">
    <property type="component" value="Plasmid p3"/>
</dbReference>
<proteinExistence type="predicted"/>
<dbReference type="AlphaFoldDB" id="A0A4D8PK88"/>
<dbReference type="KEGG" id="aare:D3093_26935"/>
<feature type="region of interest" description="Disordered" evidence="1">
    <location>
        <begin position="27"/>
        <end position="62"/>
    </location>
</feature>
<protein>
    <submittedName>
        <fullName evidence="2">Uncharacterized protein</fullName>
    </submittedName>
</protein>
<reference evidence="2 3" key="1">
    <citation type="submission" date="2018-09" db="EMBL/GenBank/DDBJ databases">
        <title>Whole genome based analysis of evolution and adaptive divergence in Indian and Brazilian strains of Azospirillum brasilense.</title>
        <authorList>
            <person name="Singh C."/>
            <person name="Tripathi A.K."/>
        </authorList>
    </citation>
    <scope>NUCLEOTIDE SEQUENCE [LARGE SCALE GENOMIC DNA]</scope>
    <source>
        <strain evidence="2 3">MTCC4035</strain>
        <plasmid evidence="2 3">p3</plasmid>
    </source>
</reference>
<name>A0A4D8PK88_9PROT</name>
<gene>
    <name evidence="2" type="ORF">D3093_26935</name>
</gene>
<evidence type="ECO:0000256" key="1">
    <source>
        <dbReference type="SAM" id="MobiDB-lite"/>
    </source>
</evidence>
<accession>A0A4D8PK88</accession>